<dbReference type="EMBL" id="JACXZA010000002">
    <property type="protein sequence ID" value="MBD3919450.1"/>
    <property type="molecule type" value="Genomic_DNA"/>
</dbReference>
<gene>
    <name evidence="2" type="ORF">H8B09_11860</name>
</gene>
<dbReference type="Pfam" id="PF08445">
    <property type="entry name" value="FR47"/>
    <property type="match status" value="1"/>
</dbReference>
<dbReference type="SUPFAM" id="SSF55729">
    <property type="entry name" value="Acyl-CoA N-acyltransferases (Nat)"/>
    <property type="match status" value="1"/>
</dbReference>
<keyword evidence="3" id="KW-1185">Reference proteome</keyword>
<reference evidence="2 3" key="1">
    <citation type="submission" date="2020-09" db="EMBL/GenBank/DDBJ databases">
        <title>Paenibacillus sp. strain PR3 16S rRNA gene Genome sequencing and assembly.</title>
        <authorList>
            <person name="Kim J."/>
        </authorList>
    </citation>
    <scope>NUCLEOTIDE SEQUENCE [LARGE SCALE GENOMIC DNA]</scope>
    <source>
        <strain evidence="2 3">PR3</strain>
    </source>
</reference>
<name>A0ABR8MV43_9BACL</name>
<evidence type="ECO:0000259" key="1">
    <source>
        <dbReference type="Pfam" id="PF08445"/>
    </source>
</evidence>
<dbReference type="InterPro" id="IPR016181">
    <property type="entry name" value="Acyl_CoA_acyltransferase"/>
</dbReference>
<proteinExistence type="predicted"/>
<evidence type="ECO:0000313" key="2">
    <source>
        <dbReference type="EMBL" id="MBD3919450.1"/>
    </source>
</evidence>
<dbReference type="InterPro" id="IPR013653">
    <property type="entry name" value="GCN5-like_dom"/>
</dbReference>
<evidence type="ECO:0000313" key="3">
    <source>
        <dbReference type="Proteomes" id="UP000609346"/>
    </source>
</evidence>
<dbReference type="Gene3D" id="3.40.630.30">
    <property type="match status" value="1"/>
</dbReference>
<accession>A0ABR8MV43</accession>
<organism evidence="2 3">
    <name type="scientific">Paenibacillus terricola</name>
    <dbReference type="NCBI Taxonomy" id="2763503"/>
    <lineage>
        <taxon>Bacteria</taxon>
        <taxon>Bacillati</taxon>
        <taxon>Bacillota</taxon>
        <taxon>Bacilli</taxon>
        <taxon>Bacillales</taxon>
        <taxon>Paenibacillaceae</taxon>
        <taxon>Paenibacillus</taxon>
    </lineage>
</organism>
<feature type="domain" description="GCN5-related N-acetyltransferase Rv2170-like" evidence="1">
    <location>
        <begin position="201"/>
        <end position="258"/>
    </location>
</feature>
<protein>
    <recommendedName>
        <fullName evidence="1">GCN5-related N-acetyltransferase Rv2170-like domain-containing protein</fullName>
    </recommendedName>
</protein>
<dbReference type="RefSeq" id="WP_191203691.1">
    <property type="nucleotide sequence ID" value="NZ_JACXZA010000002.1"/>
</dbReference>
<dbReference type="Proteomes" id="UP000609346">
    <property type="component" value="Unassembled WGS sequence"/>
</dbReference>
<comment type="caution">
    <text evidence="2">The sequence shown here is derived from an EMBL/GenBank/DDBJ whole genome shotgun (WGS) entry which is preliminary data.</text>
</comment>
<sequence length="266" mass="30071">MSENNFPNDGAVTKIKSEILNAYHVLDDLTESKVIFNEIDIGNDKERMYYSLSDAYVPLKYIQFADGEVVFSAISDYIDFARDYYHRFADKLFGEEAFDYLFDCLTDKVERFNLTPYLGNQAKEKYLSIFGLGEEVNIPFSNIQDSTIPFKSDTANTNITHSYEELAPDNVYYGTVFGNQIVSIVGCNNAPLQSPTVVDIGLETHEDYRQRGYALSNVAAMSNYLISNGHVVKYCCNNKNTNSIKTAMSSGFKLVANEKTFWCVNS</sequence>